<protein>
    <recommendedName>
        <fullName evidence="4 5">N5-carboxyaminoimidazole ribonucleotide synthase</fullName>
        <shortName evidence="4 5">N5-CAIR synthase</shortName>
        <ecNumber evidence="4 5">6.3.4.18</ecNumber>
    </recommendedName>
    <alternativeName>
        <fullName evidence="4 5">5-(carboxyamino)imidazole ribonucleotide synthetase</fullName>
    </alternativeName>
</protein>
<dbReference type="SUPFAM" id="SSF56059">
    <property type="entry name" value="Glutathione synthetase ATP-binding domain-like"/>
    <property type="match status" value="1"/>
</dbReference>
<dbReference type="PANTHER" id="PTHR11609">
    <property type="entry name" value="PURINE BIOSYNTHESIS PROTEIN 6/7, PUR6/7"/>
    <property type="match status" value="1"/>
</dbReference>
<feature type="binding site" evidence="4">
    <location>
        <begin position="156"/>
        <end position="162"/>
    </location>
    <ligand>
        <name>ATP</name>
        <dbReference type="ChEBI" id="CHEBI:30616"/>
    </ligand>
</feature>
<keyword evidence="3 4" id="KW-0067">ATP-binding</keyword>
<dbReference type="EMBL" id="JBHSJF010000002">
    <property type="protein sequence ID" value="MFC5066989.1"/>
    <property type="molecule type" value="Genomic_DNA"/>
</dbReference>
<organism evidence="7 8">
    <name type="scientific">Flaviflagellibacter deserti</name>
    <dbReference type="NCBI Taxonomy" id="2267266"/>
    <lineage>
        <taxon>Bacteria</taxon>
        <taxon>Pseudomonadati</taxon>
        <taxon>Pseudomonadota</taxon>
        <taxon>Alphaproteobacteria</taxon>
        <taxon>Hyphomicrobiales</taxon>
        <taxon>Flaviflagellibacter</taxon>
    </lineage>
</organism>
<name>A0ABV9Z080_9HYPH</name>
<comment type="similarity">
    <text evidence="4 5">Belongs to the PurK/PurT family.</text>
</comment>
<dbReference type="HAMAP" id="MF_01928">
    <property type="entry name" value="PurK"/>
    <property type="match status" value="1"/>
</dbReference>
<comment type="pathway">
    <text evidence="4 5">Purine metabolism; IMP biosynthesis via de novo pathway; 5-amino-1-(5-phospho-D-ribosyl)imidazole-4-carboxylate from 5-amino-1-(5-phospho-D-ribosyl)imidazole (N5-CAIR route): step 1/2.</text>
</comment>
<feature type="domain" description="ATP-grasp" evidence="6">
    <location>
        <begin position="115"/>
        <end position="304"/>
    </location>
</feature>
<dbReference type="InterPro" id="IPR005875">
    <property type="entry name" value="PurK"/>
</dbReference>
<evidence type="ECO:0000256" key="2">
    <source>
        <dbReference type="ARBA" id="ARBA00022755"/>
    </source>
</evidence>
<keyword evidence="4 5" id="KW-0436">Ligase</keyword>
<feature type="binding site" evidence="4">
    <location>
        <begin position="274"/>
        <end position="275"/>
    </location>
    <ligand>
        <name>ATP</name>
        <dbReference type="ChEBI" id="CHEBI:30616"/>
    </ligand>
</feature>
<dbReference type="RefSeq" id="WP_379769371.1">
    <property type="nucleotide sequence ID" value="NZ_JBHSJF010000002.1"/>
</dbReference>
<dbReference type="NCBIfam" id="NF004675">
    <property type="entry name" value="PRK06019.1-1"/>
    <property type="match status" value="1"/>
</dbReference>
<comment type="caution">
    <text evidence="7">The sequence shown here is derived from an EMBL/GenBank/DDBJ whole genome shotgun (WGS) entry which is preliminary data.</text>
</comment>
<dbReference type="InterPro" id="IPR011054">
    <property type="entry name" value="Rudment_hybrid_motif"/>
</dbReference>
<reference evidence="8" key="1">
    <citation type="journal article" date="2019" name="Int. J. Syst. Evol. Microbiol.">
        <title>The Global Catalogue of Microorganisms (GCM) 10K type strain sequencing project: providing services to taxonomists for standard genome sequencing and annotation.</title>
        <authorList>
            <consortium name="The Broad Institute Genomics Platform"/>
            <consortium name="The Broad Institute Genome Sequencing Center for Infectious Disease"/>
            <person name="Wu L."/>
            <person name="Ma J."/>
        </authorList>
    </citation>
    <scope>NUCLEOTIDE SEQUENCE [LARGE SCALE GENOMIC DNA]</scope>
    <source>
        <strain evidence="8">CGMCC 1.16444</strain>
    </source>
</reference>
<evidence type="ECO:0000256" key="4">
    <source>
        <dbReference type="HAMAP-Rule" id="MF_01928"/>
    </source>
</evidence>
<comment type="subunit">
    <text evidence="4 5">Homodimer.</text>
</comment>
<evidence type="ECO:0000256" key="5">
    <source>
        <dbReference type="RuleBase" id="RU361200"/>
    </source>
</evidence>
<dbReference type="NCBIfam" id="TIGR01161">
    <property type="entry name" value="purK"/>
    <property type="match status" value="1"/>
</dbReference>
<keyword evidence="1 4" id="KW-0547">Nucleotide-binding</keyword>
<dbReference type="Pfam" id="PF22660">
    <property type="entry name" value="RS_preATP-grasp-like"/>
    <property type="match status" value="1"/>
</dbReference>
<feature type="binding site" evidence="4">
    <location>
        <position position="217"/>
    </location>
    <ligand>
        <name>ATP</name>
        <dbReference type="ChEBI" id="CHEBI:30616"/>
    </ligand>
</feature>
<dbReference type="InterPro" id="IPR013815">
    <property type="entry name" value="ATP_grasp_subdomain_1"/>
</dbReference>
<feature type="binding site" evidence="4">
    <location>
        <begin position="186"/>
        <end position="189"/>
    </location>
    <ligand>
        <name>ATP</name>
        <dbReference type="ChEBI" id="CHEBI:30616"/>
    </ligand>
</feature>
<feature type="binding site" evidence="4">
    <location>
        <position position="194"/>
    </location>
    <ligand>
        <name>ATP</name>
        <dbReference type="ChEBI" id="CHEBI:30616"/>
    </ligand>
</feature>
<dbReference type="InterPro" id="IPR040686">
    <property type="entry name" value="PurK_C"/>
</dbReference>
<dbReference type="SUPFAM" id="SSF52440">
    <property type="entry name" value="PreATP-grasp domain"/>
    <property type="match status" value="1"/>
</dbReference>
<comment type="catalytic activity">
    <reaction evidence="4 5">
        <text>5-amino-1-(5-phospho-beta-D-ribosyl)imidazole + hydrogencarbonate + ATP = 5-carboxyamino-1-(5-phospho-D-ribosyl)imidazole + ADP + phosphate + 2 H(+)</text>
        <dbReference type="Rhea" id="RHEA:19317"/>
        <dbReference type="ChEBI" id="CHEBI:15378"/>
        <dbReference type="ChEBI" id="CHEBI:17544"/>
        <dbReference type="ChEBI" id="CHEBI:30616"/>
        <dbReference type="ChEBI" id="CHEBI:43474"/>
        <dbReference type="ChEBI" id="CHEBI:58730"/>
        <dbReference type="ChEBI" id="CHEBI:137981"/>
        <dbReference type="ChEBI" id="CHEBI:456216"/>
        <dbReference type="EC" id="6.3.4.18"/>
    </reaction>
</comment>
<feature type="binding site" evidence="4">
    <location>
        <position position="111"/>
    </location>
    <ligand>
        <name>ATP</name>
        <dbReference type="ChEBI" id="CHEBI:30616"/>
    </ligand>
</feature>
<dbReference type="Gene3D" id="3.40.50.20">
    <property type="match status" value="1"/>
</dbReference>
<keyword evidence="2 4" id="KW-0658">Purine biosynthesis</keyword>
<accession>A0ABV9Z080</accession>
<evidence type="ECO:0000313" key="7">
    <source>
        <dbReference type="EMBL" id="MFC5066989.1"/>
    </source>
</evidence>
<dbReference type="InterPro" id="IPR054350">
    <property type="entry name" value="PurT/PurK_preATP-grasp"/>
</dbReference>
<dbReference type="SUPFAM" id="SSF51246">
    <property type="entry name" value="Rudiment single hybrid motif"/>
    <property type="match status" value="1"/>
</dbReference>
<evidence type="ECO:0000256" key="3">
    <source>
        <dbReference type="ARBA" id="ARBA00022840"/>
    </source>
</evidence>
<dbReference type="InterPro" id="IPR011761">
    <property type="entry name" value="ATP-grasp"/>
</dbReference>
<dbReference type="Gene3D" id="3.30.1490.20">
    <property type="entry name" value="ATP-grasp fold, A domain"/>
    <property type="match status" value="1"/>
</dbReference>
<gene>
    <name evidence="4 5" type="primary">purK</name>
    <name evidence="7" type="ORF">ACFPFW_03060</name>
</gene>
<dbReference type="Pfam" id="PF17769">
    <property type="entry name" value="PurK_C"/>
    <property type="match status" value="1"/>
</dbReference>
<feature type="binding site" evidence="4">
    <location>
        <position position="151"/>
    </location>
    <ligand>
        <name>ATP</name>
        <dbReference type="ChEBI" id="CHEBI:30616"/>
    </ligand>
</feature>
<dbReference type="PANTHER" id="PTHR11609:SF5">
    <property type="entry name" value="PHOSPHORIBOSYLAMINOIMIDAZOLE CARBOXYLASE"/>
    <property type="match status" value="1"/>
</dbReference>
<evidence type="ECO:0000259" key="6">
    <source>
        <dbReference type="PROSITE" id="PS50975"/>
    </source>
</evidence>
<proteinExistence type="inferred from homology"/>
<evidence type="ECO:0000256" key="1">
    <source>
        <dbReference type="ARBA" id="ARBA00022741"/>
    </source>
</evidence>
<dbReference type="InterPro" id="IPR016185">
    <property type="entry name" value="PreATP-grasp_dom_sf"/>
</dbReference>
<dbReference type="NCBIfam" id="NF004679">
    <property type="entry name" value="PRK06019.1-5"/>
    <property type="match status" value="1"/>
</dbReference>
<dbReference type="Gene3D" id="3.30.470.20">
    <property type="entry name" value="ATP-grasp fold, B domain"/>
    <property type="match status" value="1"/>
</dbReference>
<dbReference type="PROSITE" id="PS50975">
    <property type="entry name" value="ATP_GRASP"/>
    <property type="match status" value="1"/>
</dbReference>
<dbReference type="NCBIfam" id="NF004676">
    <property type="entry name" value="PRK06019.1-2"/>
    <property type="match status" value="1"/>
</dbReference>
<comment type="function">
    <text evidence="4">Catalyzes the ATP-dependent conversion of 5-aminoimidazole ribonucleotide (AIR) and HCO(3)(-) to N5-carboxyaminoimidazole ribonucleotide (N5-CAIR).</text>
</comment>
<comment type="function">
    <text evidence="5">Catalyzes the ATP-dependent conversion of 5-aminoimidazole ribonucleotide (AIR) and HCO(3)- to N5-carboxyaminoimidazole ribonucleotide (N5-CAIR).</text>
</comment>
<keyword evidence="8" id="KW-1185">Reference proteome</keyword>
<dbReference type="Pfam" id="PF02222">
    <property type="entry name" value="ATP-grasp"/>
    <property type="match status" value="1"/>
</dbReference>
<sequence length="364" mass="39812">MNDTVLDALRPGAVIGIVGGGQLGRMLSIAAANLGFRTHIYCPDADSPAFDVAYQHTVAAYDDYEALLRFVASVDVVTYEFENVPHRAAQVIANERPLFPDAEALATTQDRYTEKSFLRDLGIPLADFARVDSIADLEEAVATLGRPSVLKTRRFGYDGKGQVMIRTETDLTQAFQSLLQQPSVLEAFVPFEREVSVVAARSRGGQFAAFDVTENRHENHVLRTSTVPANLSASASKEALAIARKVADALNYVGVIGVEMFVVKDGGKDRILVNELAPRVHNSGHWTQDCAVTSQFEQHIRAIAGWPLGSPARLGRAEMTNLLGEEALDWRKIAAEPGAHLHLYGKAQVKRGRKMGHVNRLKPD</sequence>
<evidence type="ECO:0000313" key="8">
    <source>
        <dbReference type="Proteomes" id="UP001595796"/>
    </source>
</evidence>
<dbReference type="EC" id="6.3.4.18" evidence="4 5"/>
<dbReference type="InterPro" id="IPR003135">
    <property type="entry name" value="ATP-grasp_carboxylate-amine"/>
</dbReference>
<dbReference type="GO" id="GO:0034028">
    <property type="term" value="F:5-(carboxyamino)imidazole ribonucleotide synthase activity"/>
    <property type="evidence" value="ECO:0007669"/>
    <property type="project" value="UniProtKB-EC"/>
</dbReference>
<dbReference type="Proteomes" id="UP001595796">
    <property type="component" value="Unassembled WGS sequence"/>
</dbReference>